<dbReference type="Proteomes" id="UP001642360">
    <property type="component" value="Unassembled WGS sequence"/>
</dbReference>
<dbReference type="AlphaFoldDB" id="A0ABC8QPP0"/>
<sequence>MAAQFLLKIQKTVNERAFSEATLVTRIFEGFILDDMYFADMRFGMKFLRRTSASSFWSQLYWPFNTGVHIIAKAFLSENIPE</sequence>
<proteinExistence type="predicted"/>
<gene>
    <name evidence="1" type="ORF">ILEXP_LOCUS1609</name>
</gene>
<evidence type="ECO:0000313" key="2">
    <source>
        <dbReference type="Proteomes" id="UP001642360"/>
    </source>
</evidence>
<protein>
    <submittedName>
        <fullName evidence="1">Uncharacterized protein</fullName>
    </submittedName>
</protein>
<keyword evidence="2" id="KW-1185">Reference proteome</keyword>
<accession>A0ABC8QPP0</accession>
<organism evidence="1 2">
    <name type="scientific">Ilex paraguariensis</name>
    <name type="common">yerba mate</name>
    <dbReference type="NCBI Taxonomy" id="185542"/>
    <lineage>
        <taxon>Eukaryota</taxon>
        <taxon>Viridiplantae</taxon>
        <taxon>Streptophyta</taxon>
        <taxon>Embryophyta</taxon>
        <taxon>Tracheophyta</taxon>
        <taxon>Spermatophyta</taxon>
        <taxon>Magnoliopsida</taxon>
        <taxon>eudicotyledons</taxon>
        <taxon>Gunneridae</taxon>
        <taxon>Pentapetalae</taxon>
        <taxon>asterids</taxon>
        <taxon>campanulids</taxon>
        <taxon>Aquifoliales</taxon>
        <taxon>Aquifoliaceae</taxon>
        <taxon>Ilex</taxon>
    </lineage>
</organism>
<dbReference type="EMBL" id="CAUOFW020000558">
    <property type="protein sequence ID" value="CAK9134676.1"/>
    <property type="molecule type" value="Genomic_DNA"/>
</dbReference>
<reference evidence="1 2" key="1">
    <citation type="submission" date="2024-02" db="EMBL/GenBank/DDBJ databases">
        <authorList>
            <person name="Vignale AGUSTIN F."/>
            <person name="Sosa J E."/>
            <person name="Modenutti C."/>
        </authorList>
    </citation>
    <scope>NUCLEOTIDE SEQUENCE [LARGE SCALE GENOMIC DNA]</scope>
</reference>
<name>A0ABC8QPP0_9AQUA</name>
<evidence type="ECO:0000313" key="1">
    <source>
        <dbReference type="EMBL" id="CAK9134676.1"/>
    </source>
</evidence>
<comment type="caution">
    <text evidence="1">The sequence shown here is derived from an EMBL/GenBank/DDBJ whole genome shotgun (WGS) entry which is preliminary data.</text>
</comment>